<dbReference type="SUPFAM" id="SSF81901">
    <property type="entry name" value="HCP-like"/>
    <property type="match status" value="1"/>
</dbReference>
<evidence type="ECO:0000313" key="3">
    <source>
        <dbReference type="EMBL" id="GHA38030.1"/>
    </source>
</evidence>
<dbReference type="Proteomes" id="UP000646579">
    <property type="component" value="Unassembled WGS sequence"/>
</dbReference>
<dbReference type="RefSeq" id="WP_189427337.1">
    <property type="nucleotide sequence ID" value="NZ_BMZE01000005.1"/>
</dbReference>
<dbReference type="InterPro" id="IPR006597">
    <property type="entry name" value="Sel1-like"/>
</dbReference>
<accession>A0A918SFM0</accession>
<dbReference type="Pfam" id="PF08238">
    <property type="entry name" value="Sel1"/>
    <property type="match status" value="5"/>
</dbReference>
<gene>
    <name evidence="3" type="ORF">GCM10007989_37440</name>
</gene>
<dbReference type="AlphaFoldDB" id="A0A918SFM0"/>
<reference evidence="3" key="2">
    <citation type="submission" date="2020-09" db="EMBL/GenBank/DDBJ databases">
        <authorList>
            <person name="Sun Q."/>
            <person name="Kim S."/>
        </authorList>
    </citation>
    <scope>NUCLEOTIDE SEQUENCE</scope>
    <source>
        <strain evidence="3">KCTC 32437</strain>
    </source>
</reference>
<evidence type="ECO:0000256" key="1">
    <source>
        <dbReference type="SAM" id="MobiDB-lite"/>
    </source>
</evidence>
<evidence type="ECO:0008006" key="5">
    <source>
        <dbReference type="Google" id="ProtNLM"/>
    </source>
</evidence>
<dbReference type="InterPro" id="IPR011990">
    <property type="entry name" value="TPR-like_helical_dom_sf"/>
</dbReference>
<dbReference type="EMBL" id="BMZE01000005">
    <property type="protein sequence ID" value="GHA38030.1"/>
    <property type="molecule type" value="Genomic_DNA"/>
</dbReference>
<name>A0A918SFM0_9HYPH</name>
<reference evidence="3" key="1">
    <citation type="journal article" date="2014" name="Int. J. Syst. Evol. Microbiol.">
        <title>Complete genome sequence of Corynebacterium casei LMG S-19264T (=DSM 44701T), isolated from a smear-ripened cheese.</title>
        <authorList>
            <consortium name="US DOE Joint Genome Institute (JGI-PGF)"/>
            <person name="Walter F."/>
            <person name="Albersmeier A."/>
            <person name="Kalinowski J."/>
            <person name="Ruckert C."/>
        </authorList>
    </citation>
    <scope>NUCLEOTIDE SEQUENCE</scope>
    <source>
        <strain evidence="3">KCTC 32437</strain>
    </source>
</reference>
<keyword evidence="2" id="KW-0732">Signal</keyword>
<comment type="caution">
    <text evidence="3">The sequence shown here is derived from an EMBL/GenBank/DDBJ whole genome shotgun (WGS) entry which is preliminary data.</text>
</comment>
<organism evidence="3 4">
    <name type="scientific">Devosia pacifica</name>
    <dbReference type="NCBI Taxonomy" id="1335967"/>
    <lineage>
        <taxon>Bacteria</taxon>
        <taxon>Pseudomonadati</taxon>
        <taxon>Pseudomonadota</taxon>
        <taxon>Alphaproteobacteria</taxon>
        <taxon>Hyphomicrobiales</taxon>
        <taxon>Devosiaceae</taxon>
        <taxon>Devosia</taxon>
    </lineage>
</organism>
<keyword evidence="4" id="KW-1185">Reference proteome</keyword>
<evidence type="ECO:0000313" key="4">
    <source>
        <dbReference type="Proteomes" id="UP000646579"/>
    </source>
</evidence>
<sequence length="394" mass="41931">MKRLVALALASLIAAQAMAAEMANEAEEARRISESIFGAADVDAESVDAELPTVTSDGAPADLAYGAYQRGYYLTALDRALPRAEQGDAVAQTLIAEIYANGLGVGVNLERAAGWYRLAARNGDPIAMFELANLYYNGTGVEQDRERAADLMRQAAEAGNSEAKYNLALLHVEGISVKPNLTRAADLMRQAADSELPEAQYDYGIMLLEGAGVIPDIEQGATYIRAAAEAGLQAAQVDFATMLYLGQGVERDLEAAVDWYRKAANAGNPVAQNRYAKLLAAGEGTNLSLEDAAMWRALARRQGFSDPELDRLLISIPPQMLARAEERARYWPAPIPEIDAPAFYSGMGLGNSESAGASPELEPAAGIEDDAAVSAAPIPRQRPNSLEPTGDVGQ</sequence>
<dbReference type="Gene3D" id="1.25.40.10">
    <property type="entry name" value="Tetratricopeptide repeat domain"/>
    <property type="match status" value="2"/>
</dbReference>
<protein>
    <recommendedName>
        <fullName evidence="5">Sel1 repeat family protein</fullName>
    </recommendedName>
</protein>
<dbReference type="PANTHER" id="PTHR11102">
    <property type="entry name" value="SEL-1-LIKE PROTEIN"/>
    <property type="match status" value="1"/>
</dbReference>
<evidence type="ECO:0000256" key="2">
    <source>
        <dbReference type="SAM" id="SignalP"/>
    </source>
</evidence>
<feature type="region of interest" description="Disordered" evidence="1">
    <location>
        <begin position="349"/>
        <end position="394"/>
    </location>
</feature>
<proteinExistence type="predicted"/>
<feature type="chain" id="PRO_5037780661" description="Sel1 repeat family protein" evidence="2">
    <location>
        <begin position="20"/>
        <end position="394"/>
    </location>
</feature>
<dbReference type="PANTHER" id="PTHR11102:SF160">
    <property type="entry name" value="ERAD-ASSOCIATED E3 UBIQUITIN-PROTEIN LIGASE COMPONENT HRD3"/>
    <property type="match status" value="1"/>
</dbReference>
<dbReference type="SMART" id="SM00671">
    <property type="entry name" value="SEL1"/>
    <property type="match status" value="6"/>
</dbReference>
<dbReference type="InterPro" id="IPR050767">
    <property type="entry name" value="Sel1_AlgK"/>
</dbReference>
<feature type="signal peptide" evidence="2">
    <location>
        <begin position="1"/>
        <end position="19"/>
    </location>
</feature>